<dbReference type="Proteomes" id="UP000186955">
    <property type="component" value="Unassembled WGS sequence"/>
</dbReference>
<proteinExistence type="predicted"/>
<evidence type="ECO:0000259" key="1">
    <source>
        <dbReference type="Pfam" id="PF22980"/>
    </source>
</evidence>
<sequence>MSSPNKDKTKEKEKGSDTDTTWFLINCIMHSEHGRLEKINWDVIAEKLNIKTGTAA</sequence>
<feature type="domain" description="Myb-like DNA-binding" evidence="1">
    <location>
        <begin position="18"/>
        <end position="56"/>
    </location>
</feature>
<gene>
    <name evidence="2" type="ORF">PENSUB_8952</name>
</gene>
<dbReference type="EMBL" id="MNBE01000666">
    <property type="protein sequence ID" value="OKO98701.1"/>
    <property type="molecule type" value="Genomic_DNA"/>
</dbReference>
<name>A0A1Q5TEU0_9EURO</name>
<accession>A0A1Q5TEU0</accession>
<dbReference type="Pfam" id="PF22980">
    <property type="entry name" value="Myb_DNA-bind_8"/>
    <property type="match status" value="1"/>
</dbReference>
<keyword evidence="3" id="KW-1185">Reference proteome</keyword>
<dbReference type="InterPro" id="IPR054505">
    <property type="entry name" value="Myb_DNA-bind_8"/>
</dbReference>
<dbReference type="AlphaFoldDB" id="A0A1Q5TEU0"/>
<evidence type="ECO:0000313" key="3">
    <source>
        <dbReference type="Proteomes" id="UP000186955"/>
    </source>
</evidence>
<reference evidence="2 3" key="1">
    <citation type="submission" date="2016-10" db="EMBL/GenBank/DDBJ databases">
        <title>Genome sequence of the ascomycete fungus Penicillium subrubescens.</title>
        <authorList>
            <person name="De Vries R.P."/>
            <person name="Peng M."/>
            <person name="Dilokpimol A."/>
            <person name="Hilden K."/>
            <person name="Makela M.R."/>
            <person name="Grigoriev I."/>
            <person name="Riley R."/>
            <person name="Granchi Z."/>
        </authorList>
    </citation>
    <scope>NUCLEOTIDE SEQUENCE [LARGE SCALE GENOMIC DNA]</scope>
    <source>
        <strain evidence="2 3">CBS 132785</strain>
    </source>
</reference>
<evidence type="ECO:0000313" key="2">
    <source>
        <dbReference type="EMBL" id="OKO98701.1"/>
    </source>
</evidence>
<protein>
    <recommendedName>
        <fullName evidence="1">Myb-like DNA-binding domain-containing protein</fullName>
    </recommendedName>
</protein>
<organism evidence="2 3">
    <name type="scientific">Penicillium subrubescens</name>
    <dbReference type="NCBI Taxonomy" id="1316194"/>
    <lineage>
        <taxon>Eukaryota</taxon>
        <taxon>Fungi</taxon>
        <taxon>Dikarya</taxon>
        <taxon>Ascomycota</taxon>
        <taxon>Pezizomycotina</taxon>
        <taxon>Eurotiomycetes</taxon>
        <taxon>Eurotiomycetidae</taxon>
        <taxon>Eurotiales</taxon>
        <taxon>Aspergillaceae</taxon>
        <taxon>Penicillium</taxon>
    </lineage>
</organism>
<comment type="caution">
    <text evidence="2">The sequence shown here is derived from an EMBL/GenBank/DDBJ whole genome shotgun (WGS) entry which is preliminary data.</text>
</comment>